<name>A0A0D3IHJ2_EMIH1</name>
<evidence type="ECO:0000256" key="6">
    <source>
        <dbReference type="SAM" id="Phobius"/>
    </source>
</evidence>
<evidence type="ECO:0000256" key="2">
    <source>
        <dbReference type="ARBA" id="ARBA00022692"/>
    </source>
</evidence>
<evidence type="ECO:0000256" key="3">
    <source>
        <dbReference type="ARBA" id="ARBA00022989"/>
    </source>
</evidence>
<feature type="transmembrane region" description="Helical" evidence="6">
    <location>
        <begin position="201"/>
        <end position="220"/>
    </location>
</feature>
<feature type="transmembrane region" description="Helical" evidence="6">
    <location>
        <begin position="273"/>
        <end position="293"/>
    </location>
</feature>
<feature type="transmembrane region" description="Helical" evidence="6">
    <location>
        <begin position="77"/>
        <end position="98"/>
    </location>
</feature>
<feature type="transmembrane region" description="Helical" evidence="6">
    <location>
        <begin position="171"/>
        <end position="189"/>
    </location>
</feature>
<dbReference type="GO" id="GO:0015095">
    <property type="term" value="F:magnesium ion transmembrane transporter activity"/>
    <property type="evidence" value="ECO:0007669"/>
    <property type="project" value="InterPro"/>
</dbReference>
<dbReference type="AlphaFoldDB" id="A0A0D3IHJ2"/>
<dbReference type="PANTHER" id="PTHR12570:SF65">
    <property type="entry name" value="MAGNESIUM TRANSPORTER NIPA9-RELATED"/>
    <property type="match status" value="1"/>
</dbReference>
<dbReference type="Pfam" id="PF05653">
    <property type="entry name" value="Mg_trans_NIPA"/>
    <property type="match status" value="1"/>
</dbReference>
<dbReference type="PaxDb" id="2903-EOD10727"/>
<protein>
    <recommendedName>
        <fullName evidence="9">Magnesium transporter</fullName>
    </recommendedName>
</protein>
<evidence type="ECO:0000256" key="1">
    <source>
        <dbReference type="ARBA" id="ARBA00004141"/>
    </source>
</evidence>
<evidence type="ECO:0000256" key="4">
    <source>
        <dbReference type="ARBA" id="ARBA00023136"/>
    </source>
</evidence>
<feature type="transmembrane region" description="Helical" evidence="6">
    <location>
        <begin position="240"/>
        <end position="261"/>
    </location>
</feature>
<dbReference type="KEGG" id="ehx:EMIHUDRAFT_437833"/>
<dbReference type="InterPro" id="IPR037185">
    <property type="entry name" value="EmrE-like"/>
</dbReference>
<organism evidence="7 8">
    <name type="scientific">Emiliania huxleyi (strain CCMP1516)</name>
    <dbReference type="NCBI Taxonomy" id="280463"/>
    <lineage>
        <taxon>Eukaryota</taxon>
        <taxon>Haptista</taxon>
        <taxon>Haptophyta</taxon>
        <taxon>Prymnesiophyceae</taxon>
        <taxon>Isochrysidales</taxon>
        <taxon>Noelaerhabdaceae</taxon>
        <taxon>Emiliania</taxon>
    </lineage>
</organism>
<dbReference type="HOGENOM" id="CLU_676941_0_0_1"/>
<feature type="transmembrane region" description="Helical" evidence="6">
    <location>
        <begin position="132"/>
        <end position="151"/>
    </location>
</feature>
<dbReference type="PANTHER" id="PTHR12570">
    <property type="match status" value="1"/>
</dbReference>
<sequence length="407" mass="42524">MWSNTSTALGFSWLPVGECTRGEHHSQSSLDALVGFGLVGAASAGICITLNVQKLVHNRNYDPVTGRQSIHFTRIPLWWAAVIANGLSELVNLAALGFAPATLVAPLGCLSVVFNAFTAVFWLREPFFKRDLLGLALISAGVSCIVMGQVGSPAPPITVPYLREVVASSSFYLYLASLAAFLALLVLWAQPRFARRFAWVYLAESAVFGSATTAAARAFASLCGPPLTGDWANATSREGWPFFWGSLLLLLLTAVGSLLTQNQAMVRFSNSEVVPLYFCFFSVGGVYGAALAYDELCWPGVLLLLPGLALCIGGVFCISYRREARVARLRAAAGAREEVRPLARSCISATHSASSLSIGSVPSVVSSLSLPPGAAAAATGGNNGGSGTGAALLADSAPDEGGASSRA</sequence>
<keyword evidence="3 6" id="KW-1133">Transmembrane helix</keyword>
<dbReference type="InterPro" id="IPR008521">
    <property type="entry name" value="Mg_trans_NIPA"/>
</dbReference>
<dbReference type="SUPFAM" id="SSF103481">
    <property type="entry name" value="Multidrug resistance efflux transporter EmrE"/>
    <property type="match status" value="1"/>
</dbReference>
<dbReference type="GO" id="GO:0016020">
    <property type="term" value="C:membrane"/>
    <property type="evidence" value="ECO:0007669"/>
    <property type="project" value="UniProtKB-SubCell"/>
</dbReference>
<feature type="region of interest" description="Disordered" evidence="5">
    <location>
        <begin position="388"/>
        <end position="407"/>
    </location>
</feature>
<evidence type="ECO:0008006" key="9">
    <source>
        <dbReference type="Google" id="ProtNLM"/>
    </source>
</evidence>
<comment type="subcellular location">
    <subcellularLocation>
        <location evidence="1">Membrane</location>
        <topology evidence="1">Multi-pass membrane protein</topology>
    </subcellularLocation>
</comment>
<dbReference type="Gene3D" id="1.10.3730.20">
    <property type="match status" value="1"/>
</dbReference>
<feature type="transmembrane region" description="Helical" evidence="6">
    <location>
        <begin position="104"/>
        <end position="123"/>
    </location>
</feature>
<feature type="transmembrane region" description="Helical" evidence="6">
    <location>
        <begin position="32"/>
        <end position="52"/>
    </location>
</feature>
<evidence type="ECO:0000256" key="5">
    <source>
        <dbReference type="SAM" id="MobiDB-lite"/>
    </source>
</evidence>
<evidence type="ECO:0000313" key="7">
    <source>
        <dbReference type="EnsemblProtists" id="EOD10727"/>
    </source>
</evidence>
<reference evidence="7" key="2">
    <citation type="submission" date="2024-10" db="UniProtKB">
        <authorList>
            <consortium name="EnsemblProtists"/>
        </authorList>
    </citation>
    <scope>IDENTIFICATION</scope>
</reference>
<keyword evidence="2 6" id="KW-0812">Transmembrane</keyword>
<keyword evidence="4 6" id="KW-0472">Membrane</keyword>
<dbReference type="GeneID" id="17256805"/>
<evidence type="ECO:0000313" key="8">
    <source>
        <dbReference type="Proteomes" id="UP000013827"/>
    </source>
</evidence>
<dbReference type="EnsemblProtists" id="EOD10727">
    <property type="protein sequence ID" value="EOD10727"/>
    <property type="gene ID" value="EMIHUDRAFT_437833"/>
</dbReference>
<dbReference type="Proteomes" id="UP000013827">
    <property type="component" value="Unassembled WGS sequence"/>
</dbReference>
<accession>A0A0D3IHJ2</accession>
<reference evidence="8" key="1">
    <citation type="journal article" date="2013" name="Nature">
        <title>Pan genome of the phytoplankton Emiliania underpins its global distribution.</title>
        <authorList>
            <person name="Read B.A."/>
            <person name="Kegel J."/>
            <person name="Klute M.J."/>
            <person name="Kuo A."/>
            <person name="Lefebvre S.C."/>
            <person name="Maumus F."/>
            <person name="Mayer C."/>
            <person name="Miller J."/>
            <person name="Monier A."/>
            <person name="Salamov A."/>
            <person name="Young J."/>
            <person name="Aguilar M."/>
            <person name="Claverie J.M."/>
            <person name="Frickenhaus S."/>
            <person name="Gonzalez K."/>
            <person name="Herman E.K."/>
            <person name="Lin Y.C."/>
            <person name="Napier J."/>
            <person name="Ogata H."/>
            <person name="Sarno A.F."/>
            <person name="Shmutz J."/>
            <person name="Schroeder D."/>
            <person name="de Vargas C."/>
            <person name="Verret F."/>
            <person name="von Dassow P."/>
            <person name="Valentin K."/>
            <person name="Van de Peer Y."/>
            <person name="Wheeler G."/>
            <person name="Dacks J.B."/>
            <person name="Delwiche C.F."/>
            <person name="Dyhrman S.T."/>
            <person name="Glockner G."/>
            <person name="John U."/>
            <person name="Richards T."/>
            <person name="Worden A.Z."/>
            <person name="Zhang X."/>
            <person name="Grigoriev I.V."/>
            <person name="Allen A.E."/>
            <person name="Bidle K."/>
            <person name="Borodovsky M."/>
            <person name="Bowler C."/>
            <person name="Brownlee C."/>
            <person name="Cock J.M."/>
            <person name="Elias M."/>
            <person name="Gladyshev V.N."/>
            <person name="Groth M."/>
            <person name="Guda C."/>
            <person name="Hadaegh A."/>
            <person name="Iglesias-Rodriguez M.D."/>
            <person name="Jenkins J."/>
            <person name="Jones B.M."/>
            <person name="Lawson T."/>
            <person name="Leese F."/>
            <person name="Lindquist E."/>
            <person name="Lobanov A."/>
            <person name="Lomsadze A."/>
            <person name="Malik S.B."/>
            <person name="Marsh M.E."/>
            <person name="Mackinder L."/>
            <person name="Mock T."/>
            <person name="Mueller-Roeber B."/>
            <person name="Pagarete A."/>
            <person name="Parker M."/>
            <person name="Probert I."/>
            <person name="Quesneville H."/>
            <person name="Raines C."/>
            <person name="Rensing S.A."/>
            <person name="Riano-Pachon D.M."/>
            <person name="Richier S."/>
            <person name="Rokitta S."/>
            <person name="Shiraiwa Y."/>
            <person name="Soanes D.M."/>
            <person name="van der Giezen M."/>
            <person name="Wahlund T.M."/>
            <person name="Williams B."/>
            <person name="Wilson W."/>
            <person name="Wolfe G."/>
            <person name="Wurch L.L."/>
        </authorList>
    </citation>
    <scope>NUCLEOTIDE SEQUENCE</scope>
</reference>
<dbReference type="eggNOG" id="KOG2922">
    <property type="taxonomic scope" value="Eukaryota"/>
</dbReference>
<dbReference type="RefSeq" id="XP_005763156.1">
    <property type="nucleotide sequence ID" value="XM_005763099.1"/>
</dbReference>
<keyword evidence="8" id="KW-1185">Reference proteome</keyword>
<proteinExistence type="predicted"/>
<feature type="transmembrane region" description="Helical" evidence="6">
    <location>
        <begin position="299"/>
        <end position="320"/>
    </location>
</feature>